<dbReference type="Pfam" id="PF03167">
    <property type="entry name" value="UDG"/>
    <property type="match status" value="1"/>
</dbReference>
<dbReference type="InterPro" id="IPR036895">
    <property type="entry name" value="Uracil-DNA_glycosylase-like_sf"/>
</dbReference>
<reference evidence="2" key="1">
    <citation type="submission" date="2011-09" db="EMBL/GenBank/DDBJ databases">
        <title>The permanent draft genome of Mucilaginibacter paludis DSM 18603.</title>
        <authorList>
            <consortium name="US DOE Joint Genome Institute (JGI-PGF)"/>
            <person name="Lucas S."/>
            <person name="Han J."/>
            <person name="Lapidus A."/>
            <person name="Bruce D."/>
            <person name="Goodwin L."/>
            <person name="Pitluck S."/>
            <person name="Peters L."/>
            <person name="Kyrpides N."/>
            <person name="Mavromatis K."/>
            <person name="Ivanova N."/>
            <person name="Mikhailova N."/>
            <person name="Held B."/>
            <person name="Detter J.C."/>
            <person name="Tapia R."/>
            <person name="Han C."/>
            <person name="Land M."/>
            <person name="Hauser L."/>
            <person name="Markowitz V."/>
            <person name="Cheng J.-F."/>
            <person name="Hugenholtz P."/>
            <person name="Woyke T."/>
            <person name="Wu D."/>
            <person name="Tindall B."/>
            <person name="Brambilla E."/>
            <person name="Klenk H.-P."/>
            <person name="Eisen J.A."/>
        </authorList>
    </citation>
    <scope>NUCLEOTIDE SEQUENCE [LARGE SCALE GENOMIC DNA]</scope>
    <source>
        <strain evidence="2">DSM 18603</strain>
    </source>
</reference>
<dbReference type="RefSeq" id="WP_008505192.1">
    <property type="nucleotide sequence ID" value="NZ_CM001403.1"/>
</dbReference>
<sequence length="161" mass="18393">MTKKAFKPIIDSSARILILGSMPGEQSLTEQQYYANKRNAFWQIMFDVFNAGKHLTDYQDKTNLLRRNDIGLWDVFASCEREGSLDVNIRNGMVNDFETLFKTHPQIRLILFNGSTSYKSFKKQMALTSDMLYGVMPSTSPANTVAYQIKLTAWSAALKQF</sequence>
<proteinExistence type="predicted"/>
<dbReference type="eggNOG" id="COG3663">
    <property type="taxonomic scope" value="Bacteria"/>
</dbReference>
<evidence type="ECO:0000259" key="1">
    <source>
        <dbReference type="SMART" id="SM00986"/>
    </source>
</evidence>
<dbReference type="SMART" id="SM00986">
    <property type="entry name" value="UDG"/>
    <property type="match status" value="1"/>
</dbReference>
<dbReference type="OrthoDB" id="9799921at2"/>
<dbReference type="SMART" id="SM00987">
    <property type="entry name" value="UreE_C"/>
    <property type="match status" value="1"/>
</dbReference>
<gene>
    <name evidence="2" type="ORF">Mucpa_1284</name>
</gene>
<dbReference type="HOGENOM" id="CLU_094865_1_0_10"/>
<dbReference type="CDD" id="cd10032">
    <property type="entry name" value="UDG-F6_HDG"/>
    <property type="match status" value="1"/>
</dbReference>
<dbReference type="NCBIfam" id="TIGR04274">
    <property type="entry name" value="hypoxanDNAglyco"/>
    <property type="match status" value="1"/>
</dbReference>
<accession>H1YHB4</accession>
<dbReference type="Gene3D" id="3.40.470.10">
    <property type="entry name" value="Uracil-DNA glycosylase-like domain"/>
    <property type="match status" value="1"/>
</dbReference>
<dbReference type="AlphaFoldDB" id="H1YHB4"/>
<evidence type="ECO:0000313" key="3">
    <source>
        <dbReference type="Proteomes" id="UP000002774"/>
    </source>
</evidence>
<evidence type="ECO:0000313" key="2">
    <source>
        <dbReference type="EMBL" id="EHQ25448.1"/>
    </source>
</evidence>
<dbReference type="InterPro" id="IPR026353">
    <property type="entry name" value="Hypoxan-DNA_Glyclase"/>
</dbReference>
<dbReference type="SUPFAM" id="SSF52141">
    <property type="entry name" value="Uracil-DNA glycosylase-like"/>
    <property type="match status" value="1"/>
</dbReference>
<dbReference type="InterPro" id="IPR005122">
    <property type="entry name" value="Uracil-DNA_glycosylase-like"/>
</dbReference>
<protein>
    <recommendedName>
        <fullName evidence="1">Uracil-DNA glycosylase-like domain-containing protein</fullName>
    </recommendedName>
</protein>
<dbReference type="EMBL" id="CM001403">
    <property type="protein sequence ID" value="EHQ25448.1"/>
    <property type="molecule type" value="Genomic_DNA"/>
</dbReference>
<keyword evidence="3" id="KW-1185">Reference proteome</keyword>
<organism evidence="2 3">
    <name type="scientific">Mucilaginibacter paludis DSM 18603</name>
    <dbReference type="NCBI Taxonomy" id="714943"/>
    <lineage>
        <taxon>Bacteria</taxon>
        <taxon>Pseudomonadati</taxon>
        <taxon>Bacteroidota</taxon>
        <taxon>Sphingobacteriia</taxon>
        <taxon>Sphingobacteriales</taxon>
        <taxon>Sphingobacteriaceae</taxon>
        <taxon>Mucilaginibacter</taxon>
    </lineage>
</organism>
<feature type="domain" description="Uracil-DNA glycosylase-like" evidence="1">
    <location>
        <begin position="7"/>
        <end position="158"/>
    </location>
</feature>
<name>H1YHB4_9SPHI</name>
<dbReference type="STRING" id="714943.Mucpa_1284"/>
<dbReference type="Proteomes" id="UP000002774">
    <property type="component" value="Chromosome"/>
</dbReference>